<dbReference type="InterPro" id="IPR018488">
    <property type="entry name" value="cNMP-bd_CS"/>
</dbReference>
<feature type="domain" description="Cyclic nucleotide-binding" evidence="11">
    <location>
        <begin position="353"/>
        <end position="454"/>
    </location>
</feature>
<evidence type="ECO:0000313" key="12">
    <source>
        <dbReference type="EMBL" id="KAI6654629.1"/>
    </source>
</evidence>
<feature type="domain" description="Cyclic nucleotide-binding" evidence="11">
    <location>
        <begin position="2044"/>
        <end position="2142"/>
    </location>
</feature>
<proteinExistence type="predicted"/>
<dbReference type="PANTHER" id="PTHR45638">
    <property type="entry name" value="CYCLIC NUCLEOTIDE-GATED CATION CHANNEL SUBUNIT A"/>
    <property type="match status" value="1"/>
</dbReference>
<dbReference type="SUPFAM" id="SSF81324">
    <property type="entry name" value="Voltage-gated potassium channels"/>
    <property type="match status" value="4"/>
</dbReference>
<dbReference type="EMBL" id="JAKMXF010000222">
    <property type="protein sequence ID" value="KAI6654629.1"/>
    <property type="molecule type" value="Genomic_DNA"/>
</dbReference>
<dbReference type="InterPro" id="IPR005821">
    <property type="entry name" value="Ion_trans_dom"/>
</dbReference>
<dbReference type="GO" id="GO:0005249">
    <property type="term" value="F:voltage-gated potassium channel activity"/>
    <property type="evidence" value="ECO:0007669"/>
    <property type="project" value="InterPro"/>
</dbReference>
<dbReference type="PROSITE" id="PS50042">
    <property type="entry name" value="CNMP_BINDING_3"/>
    <property type="match status" value="4"/>
</dbReference>
<feature type="transmembrane region" description="Helical" evidence="10">
    <location>
        <begin position="547"/>
        <end position="572"/>
    </location>
</feature>
<dbReference type="GO" id="GO:0005221">
    <property type="term" value="F:intracellularly cyclic nucleotide-activated monoatomic cation channel activity"/>
    <property type="evidence" value="ECO:0007669"/>
    <property type="project" value="InterPro"/>
</dbReference>
<feature type="transmembrane region" description="Helical" evidence="10">
    <location>
        <begin position="759"/>
        <end position="780"/>
    </location>
</feature>
<feature type="transmembrane region" description="Helical" evidence="10">
    <location>
        <begin position="584"/>
        <end position="604"/>
    </location>
</feature>
<evidence type="ECO:0000256" key="9">
    <source>
        <dbReference type="SAM" id="MobiDB-lite"/>
    </source>
</evidence>
<dbReference type="GO" id="GO:0016020">
    <property type="term" value="C:membrane"/>
    <property type="evidence" value="ECO:0007669"/>
    <property type="project" value="UniProtKB-SubCell"/>
</dbReference>
<comment type="caution">
    <text evidence="12">The sequence shown here is derived from an EMBL/GenBank/DDBJ whole genome shotgun (WGS) entry which is preliminary data.</text>
</comment>
<evidence type="ECO:0000256" key="7">
    <source>
        <dbReference type="ARBA" id="ARBA00023286"/>
    </source>
</evidence>
<keyword evidence="13" id="KW-1185">Reference proteome</keyword>
<dbReference type="Gene3D" id="1.10.287.630">
    <property type="entry name" value="Helix hairpin bin"/>
    <property type="match status" value="4"/>
</dbReference>
<evidence type="ECO:0000256" key="3">
    <source>
        <dbReference type="ARBA" id="ARBA00022692"/>
    </source>
</evidence>
<dbReference type="PROSITE" id="PS00888">
    <property type="entry name" value="CNMP_BINDING_1"/>
    <property type="match status" value="2"/>
</dbReference>
<feature type="transmembrane region" description="Helical" evidence="10">
    <location>
        <begin position="1292"/>
        <end position="1317"/>
    </location>
</feature>
<feature type="transmembrane region" description="Helical" evidence="10">
    <location>
        <begin position="1245"/>
        <end position="1265"/>
    </location>
</feature>
<keyword evidence="2" id="KW-0813">Transport</keyword>
<evidence type="ECO:0000256" key="6">
    <source>
        <dbReference type="ARBA" id="ARBA00023136"/>
    </source>
</evidence>
<keyword evidence="4 10" id="KW-1133">Transmembrane helix</keyword>
<keyword evidence="8" id="KW-0407">Ion channel</keyword>
<keyword evidence="7" id="KW-1071">Ligand-gated ion channel</keyword>
<dbReference type="PANTHER" id="PTHR45638:SF19">
    <property type="entry name" value="CYCLIC NUCLEOTIDE-BINDING DOMAIN-CONTAINING PROTEIN"/>
    <property type="match status" value="1"/>
</dbReference>
<reference evidence="12 13" key="1">
    <citation type="journal article" date="2023" name="BMC Biol.">
        <title>The compact genome of the sponge Oopsacas minuta (Hexactinellida) is lacking key metazoan core genes.</title>
        <authorList>
            <person name="Santini S."/>
            <person name="Schenkelaars Q."/>
            <person name="Jourda C."/>
            <person name="Duchesne M."/>
            <person name="Belahbib H."/>
            <person name="Rocher C."/>
            <person name="Selva M."/>
            <person name="Riesgo A."/>
            <person name="Vervoort M."/>
            <person name="Leys S.P."/>
            <person name="Kodjabachian L."/>
            <person name="Le Bivic A."/>
            <person name="Borchiellini C."/>
            <person name="Claverie J.M."/>
            <person name="Renard E."/>
        </authorList>
    </citation>
    <scope>NUCLEOTIDE SEQUENCE [LARGE SCALE GENOMIC DNA]</scope>
    <source>
        <strain evidence="12">SPO-2</strain>
    </source>
</reference>
<dbReference type="SUPFAM" id="SSF51206">
    <property type="entry name" value="cAMP-binding domain-like"/>
    <property type="match status" value="4"/>
</dbReference>
<feature type="transmembrane region" description="Helical" evidence="10">
    <location>
        <begin position="164"/>
        <end position="182"/>
    </location>
</feature>
<dbReference type="InterPro" id="IPR014710">
    <property type="entry name" value="RmlC-like_jellyroll"/>
</dbReference>
<dbReference type="Gene3D" id="2.60.120.10">
    <property type="entry name" value="Jelly Rolls"/>
    <property type="match status" value="4"/>
</dbReference>
<feature type="transmembrane region" description="Helical" evidence="10">
    <location>
        <begin position="222"/>
        <end position="243"/>
    </location>
</feature>
<feature type="transmembrane region" description="Helical" evidence="10">
    <location>
        <begin position="1171"/>
        <end position="1194"/>
    </location>
</feature>
<evidence type="ECO:0000256" key="1">
    <source>
        <dbReference type="ARBA" id="ARBA00004141"/>
    </source>
</evidence>
<comment type="subcellular location">
    <subcellularLocation>
        <location evidence="1">Membrane</location>
        <topology evidence="1">Multi-pass membrane protein</topology>
    </subcellularLocation>
</comment>
<feature type="transmembrane region" description="Helical" evidence="10">
    <location>
        <begin position="250"/>
        <end position="270"/>
    </location>
</feature>
<dbReference type="PROSITE" id="PS00889">
    <property type="entry name" value="CNMP_BINDING_2"/>
    <property type="match status" value="1"/>
</dbReference>
<feature type="compositionally biased region" description="Basic and acidic residues" evidence="9">
    <location>
        <begin position="1632"/>
        <end position="1646"/>
    </location>
</feature>
<name>A0AAV7K069_9METZ</name>
<feature type="transmembrane region" description="Helical" evidence="10">
    <location>
        <begin position="27"/>
        <end position="47"/>
    </location>
</feature>
<keyword evidence="5" id="KW-0406">Ion transport</keyword>
<feature type="region of interest" description="Disordered" evidence="9">
    <location>
        <begin position="1632"/>
        <end position="1652"/>
    </location>
</feature>
<dbReference type="Pfam" id="PF00027">
    <property type="entry name" value="cNMP_binding"/>
    <property type="match status" value="4"/>
</dbReference>
<dbReference type="SMART" id="SM00100">
    <property type="entry name" value="cNMP"/>
    <property type="match status" value="4"/>
</dbReference>
<evidence type="ECO:0000259" key="11">
    <source>
        <dbReference type="PROSITE" id="PS50042"/>
    </source>
</evidence>
<feature type="transmembrane region" description="Helical" evidence="10">
    <location>
        <begin position="685"/>
        <end position="706"/>
    </location>
</feature>
<evidence type="ECO:0000256" key="8">
    <source>
        <dbReference type="ARBA" id="ARBA00023303"/>
    </source>
</evidence>
<feature type="transmembrane region" description="Helical" evidence="10">
    <location>
        <begin position="616"/>
        <end position="645"/>
    </location>
</feature>
<dbReference type="InterPro" id="IPR000595">
    <property type="entry name" value="cNMP-bd_dom"/>
</dbReference>
<feature type="transmembrane region" description="Helical" evidence="10">
    <location>
        <begin position="1740"/>
        <end position="1761"/>
    </location>
</feature>
<gene>
    <name evidence="12" type="ORF">LOD99_1024</name>
</gene>
<dbReference type="CDD" id="cd00038">
    <property type="entry name" value="CAP_ED"/>
    <property type="match status" value="4"/>
</dbReference>
<feature type="domain" description="Cyclic nucleotide-binding" evidence="11">
    <location>
        <begin position="1484"/>
        <end position="1601"/>
    </location>
</feature>
<dbReference type="GO" id="GO:0044877">
    <property type="term" value="F:protein-containing complex binding"/>
    <property type="evidence" value="ECO:0007669"/>
    <property type="project" value="TreeGrafter"/>
</dbReference>
<dbReference type="InterPro" id="IPR003938">
    <property type="entry name" value="K_chnl_volt-dep_EAG/ELK/ERG"/>
</dbReference>
<evidence type="ECO:0000313" key="13">
    <source>
        <dbReference type="Proteomes" id="UP001165289"/>
    </source>
</evidence>
<evidence type="ECO:0000256" key="5">
    <source>
        <dbReference type="ARBA" id="ARBA00023065"/>
    </source>
</evidence>
<dbReference type="PRINTS" id="PR01463">
    <property type="entry name" value="EAGCHANLFMLY"/>
</dbReference>
<keyword evidence="6 10" id="KW-0472">Membrane</keyword>
<feature type="transmembrane region" description="Helical" evidence="10">
    <location>
        <begin position="1854"/>
        <end position="1872"/>
    </location>
</feature>
<feature type="domain" description="Cyclic nucleotide-binding" evidence="11">
    <location>
        <begin position="863"/>
        <end position="959"/>
    </location>
</feature>
<dbReference type="Gene3D" id="1.10.287.70">
    <property type="match status" value="4"/>
</dbReference>
<evidence type="ECO:0000256" key="4">
    <source>
        <dbReference type="ARBA" id="ARBA00022989"/>
    </source>
</evidence>
<feature type="transmembrane region" description="Helical" evidence="10">
    <location>
        <begin position="53"/>
        <end position="76"/>
    </location>
</feature>
<evidence type="ECO:0000256" key="2">
    <source>
        <dbReference type="ARBA" id="ARBA00022448"/>
    </source>
</evidence>
<dbReference type="Pfam" id="PF00520">
    <property type="entry name" value="Ion_trans"/>
    <property type="match status" value="4"/>
</dbReference>
<dbReference type="Proteomes" id="UP001165289">
    <property type="component" value="Unassembled WGS sequence"/>
</dbReference>
<keyword evidence="3 10" id="KW-0812">Transmembrane</keyword>
<feature type="transmembrane region" description="Helical" evidence="10">
    <location>
        <begin position="1381"/>
        <end position="1406"/>
    </location>
</feature>
<accession>A0AAV7K069</accession>
<protein>
    <recommendedName>
        <fullName evidence="11">Cyclic nucleotide-binding domain-containing protein</fullName>
    </recommendedName>
</protein>
<organism evidence="12 13">
    <name type="scientific">Oopsacas minuta</name>
    <dbReference type="NCBI Taxonomy" id="111878"/>
    <lineage>
        <taxon>Eukaryota</taxon>
        <taxon>Metazoa</taxon>
        <taxon>Porifera</taxon>
        <taxon>Hexactinellida</taxon>
        <taxon>Hexasterophora</taxon>
        <taxon>Lyssacinosida</taxon>
        <taxon>Leucopsacidae</taxon>
        <taxon>Oopsacas</taxon>
    </lineage>
</organism>
<feature type="transmembrane region" description="Helical" evidence="10">
    <location>
        <begin position="1716"/>
        <end position="1734"/>
    </location>
</feature>
<feature type="transmembrane region" description="Helical" evidence="10">
    <location>
        <begin position="726"/>
        <end position="747"/>
    </location>
</feature>
<dbReference type="FunFam" id="2.60.120.10:FF:000057">
    <property type="entry name" value="Cyclic nucleotide-binding domain protein"/>
    <property type="match status" value="1"/>
</dbReference>
<dbReference type="InterPro" id="IPR050866">
    <property type="entry name" value="CNG_cation_channel"/>
</dbReference>
<evidence type="ECO:0000256" key="10">
    <source>
        <dbReference type="SAM" id="Phobius"/>
    </source>
</evidence>
<sequence length="2170" mass="248518">MQNSPQIKTKTSFINTLLSPTGIFVHLWDNLILTSIILNALLVGFQASFNSSIVWLVVISYMLDVLFIMDVFLQFIMGYNEKGIQVTNLSKTAKHYVTTIFIIDMFSIFPFELLGAIPMIGPSYYVVALARLNRVVRIYRIFWLVLKNQSSLGTSLNFMQTVKYLSYIFILLQIASCMWYSISCKNTYLTSHTVCVRDSWYYNSTLSLIKNNTNDTSDFENFIGSIYWGMATITSAGFGDIVAIRSEEKLVAILFMLAGTLLFGFIVGSITSNITNSDTTWFLYVQRIRAIMHFMQDTNVSHSLREKVWRYYNFLFESKHGVEDKMVRKGLPKHMQGDISMKIAQEFLDELSLFKGAQYSFYRALAVEVEPSFYLSGQSIVKKGKNCDFIYYIRKGKAVIMSPDDDTTQVKILEEGEIIGELSLVYSYDRIANIVALTNCETLRFSREKLNRVLVFFPEVRGNMKKIAKSRVNEAVKESSTEDLFSMSRNSDISTNETNFIHGHNSGCIRDTTSKTSVWGHKTESRENTQKKTNNVLAQKVQKVEKYFMYGMMVLLPLWSIIVPYIAIFSSIEWHMSQTISPGFWVLYALLYFIDIFFVLDTLLVGNNTLDFKSPYYIMSLIIEVCSNLPIEIMGAIIGGSIIGYKVLWLLRLNRLIKWIKLSSYFGKMEKKLGSRIEILRCLKYFLYIFCSTHVVACMWFAIATFEGRVIEGSWASFHQLDLSHSVLHNYVTSFYFSAVTLTSTGFGDIHAHTTIEQVSVICLSLIGFMLYGYCLATLASTLGNNALPKVLFQEKISGVNNFLSNHKISVSLRKRIEKYFELFWMKWQGQRGQEHVMFDLPLPLQENMASEIQEDIIRAMPLFAHTDPNYLKRLCLNTITYTYCPGEFIIYAGDMGKEMYFLRRGTVEVLDETMSYAISTIAAGGYFGEEGLLFGTPRTVSIRASTYCEVIMLHKNAIDDTAQSYPLIKKHFEELSENRKLSQRAIQESAVPLPSIQELMYPNLYNTAYSMLKILHPLFCFALPYDLSNIIMNSVNDDNIINKITHPMVTPFGLTGIIQPFTLRKRQENGVRRKESVSSIQRSLKKYTRASKIVAVELMEKPQGWTNTRLFKGSQDVSNNIETQQTMYRKSLDRIKNITAMFMLRLALIPMSRFYAIWEFLITDLAFASYFLICLQAGFCPNFIALVVVNYMLDVGFFVDMVLKLHTAYFDKQQHMVTHPAHCAANYLKGNLVFDILANFPTEFFLPIISIFGATSYMKILALLRMNRLIRIYKIPLAFGHFTKKITRTGYIFLQLEFIIILFLLMHLTGTIWFLLAQSQEYYLTDMVTRFTQQSWAAEQRLFHNSSVTRQYIISLYWAATATSTVGYGDIYASTVAERLYTSFVIIIGILYYGFVMANVAANIANADAQMASFKEKMVNVVFFLKDQNIDTALQKRIMNFFKFIWGETKGINASELFKEMPLGLQGDIALSLYKSLIDKVPLFNNTEIGFSKLLSLSIRPEYFPKGEYVVKKGDLGSSMYFIYRGVVDVVSEDGSTVFASMGEGKFFGEISVLSQLPRTASIRASTNCALFVLRKVDLDLALEAYPHINEQIKEEANRRMNLVKQRSKAAKEAKEKGADPKAAAEAAARAAKDKESVQASDKTKAATAPEEEEVHFHKASTCVRRKKRNWSWFKSRVQRSTNKIWDNIMNKYEKLNPIKYTIHPDSKKAMVIKLVEFFLIYISTFSIMFHGFFQDTAIYLLVVNYIFEICFIPLMLVKFHMAYFDEDGMLRSSLRDIAEHYLLSPLSFGLDIVSLLPMEIFCLVLADPKLRLSYLLYLRITHALRGIKLPFILSEQEKTLSFWTTYIRIFKFFVLTTLTLHIVCCVWFMMGCQLGVCNPNSWAVSKSVSITTFVNGTYRLDKDFSSVLDQYLTSMYWTVATMTSTGYGDIVPTQELEMVLAIVLIPIGRFVMGFILGNITSTLASLNAQKVQYESKFKVMKSYMDDLCLPASIQGRVKEFYEYHWSKNKGTNRNELLEEFPYCLRNELLGIVNDQALNSIPILKRFDANIQRHIALLLEPLLLTQGEYVAKIGDVGQEVYFIKKGSVECLDSDRRYVKSLGPGDYFGFLETLGRKPYKYSHRTVTHCELITLTEENFELLKEAYDTESNKAISSVMEPAIADLDKEEV</sequence>
<dbReference type="InterPro" id="IPR018490">
    <property type="entry name" value="cNMP-bd_dom_sf"/>
</dbReference>